<gene>
    <name evidence="4" type="ORF">V144x_19800</name>
</gene>
<dbReference type="Proteomes" id="UP000318704">
    <property type="component" value="Chromosome"/>
</dbReference>
<dbReference type="KEGG" id="gaw:V144x_19800"/>
<dbReference type="InterPro" id="IPR050955">
    <property type="entry name" value="Plant_Biomass_Hydrol_Est"/>
</dbReference>
<dbReference type="SUPFAM" id="SSF53474">
    <property type="entry name" value="alpha/beta-Hydrolases"/>
    <property type="match status" value="1"/>
</dbReference>
<evidence type="ECO:0000259" key="3">
    <source>
        <dbReference type="Pfam" id="PF02230"/>
    </source>
</evidence>
<evidence type="ECO:0000313" key="4">
    <source>
        <dbReference type="EMBL" id="QDT96523.1"/>
    </source>
</evidence>
<protein>
    <submittedName>
        <fullName evidence="4">Esterase</fullName>
    </submittedName>
</protein>
<proteinExistence type="predicted"/>
<dbReference type="InterPro" id="IPR029058">
    <property type="entry name" value="AB_hydrolase_fold"/>
</dbReference>
<dbReference type="GO" id="GO:0016787">
    <property type="term" value="F:hydrolase activity"/>
    <property type="evidence" value="ECO:0007669"/>
    <property type="project" value="InterPro"/>
</dbReference>
<feature type="transmembrane region" description="Helical" evidence="2">
    <location>
        <begin position="7"/>
        <end position="28"/>
    </location>
</feature>
<name>A0A517VU30_9PLAN</name>
<keyword evidence="2" id="KW-1133">Transmembrane helix</keyword>
<feature type="domain" description="Phospholipase/carboxylesterase/thioesterase" evidence="3">
    <location>
        <begin position="76"/>
        <end position="261"/>
    </location>
</feature>
<dbReference type="RefSeq" id="WP_144984802.1">
    <property type="nucleotide sequence ID" value="NZ_CP037920.1"/>
</dbReference>
<sequence length="279" mass="31340">MKISKFTVGTIIVWGLVNIGLVAVIPSYDDEDKTEIILTPDIISKFDSLHTQVVSAKSNALINLQARLLKPDRIEESKKYPLVVSLHGAGERGSDNQQQLKYLPQQMTTDPWRETYACFLLAPQCPSNMNWSSSAILADSSEEKDQNLLDQIHKMILDVTSKYPIDKRRVYITGYSMGGFGTWDMIARYPDTFAAAVPVCGGGNPKTVSRFFEMPIWVVHGDADQIIPVSASRDMVDALQKAGGCPIYKELRGVTHNSWTHAYTYQSDMLTWLFKQEKK</sequence>
<dbReference type="EMBL" id="CP037920">
    <property type="protein sequence ID" value="QDT96523.1"/>
    <property type="molecule type" value="Genomic_DNA"/>
</dbReference>
<dbReference type="PANTHER" id="PTHR43037:SF1">
    <property type="entry name" value="BLL1128 PROTEIN"/>
    <property type="match status" value="1"/>
</dbReference>
<dbReference type="InterPro" id="IPR003140">
    <property type="entry name" value="PLipase/COase/thioEstase"/>
</dbReference>
<keyword evidence="2" id="KW-0472">Membrane</keyword>
<evidence type="ECO:0000256" key="1">
    <source>
        <dbReference type="ARBA" id="ARBA00022729"/>
    </source>
</evidence>
<reference evidence="4 5" key="1">
    <citation type="submission" date="2019-03" db="EMBL/GenBank/DDBJ databases">
        <title>Deep-cultivation of Planctomycetes and their phenomic and genomic characterization uncovers novel biology.</title>
        <authorList>
            <person name="Wiegand S."/>
            <person name="Jogler M."/>
            <person name="Boedeker C."/>
            <person name="Pinto D."/>
            <person name="Vollmers J."/>
            <person name="Rivas-Marin E."/>
            <person name="Kohn T."/>
            <person name="Peeters S.H."/>
            <person name="Heuer A."/>
            <person name="Rast P."/>
            <person name="Oberbeckmann S."/>
            <person name="Bunk B."/>
            <person name="Jeske O."/>
            <person name="Meyerdierks A."/>
            <person name="Storesund J.E."/>
            <person name="Kallscheuer N."/>
            <person name="Luecker S."/>
            <person name="Lage O.M."/>
            <person name="Pohl T."/>
            <person name="Merkel B.J."/>
            <person name="Hornburger P."/>
            <person name="Mueller R.-W."/>
            <person name="Bruemmer F."/>
            <person name="Labrenz M."/>
            <person name="Spormann A.M."/>
            <person name="Op den Camp H."/>
            <person name="Overmann J."/>
            <person name="Amann R."/>
            <person name="Jetten M.S.M."/>
            <person name="Mascher T."/>
            <person name="Medema M.H."/>
            <person name="Devos D.P."/>
            <person name="Kaster A.-K."/>
            <person name="Ovreas L."/>
            <person name="Rohde M."/>
            <person name="Galperin M.Y."/>
            <person name="Jogler C."/>
        </authorList>
    </citation>
    <scope>NUCLEOTIDE SEQUENCE [LARGE SCALE GENOMIC DNA]</scope>
    <source>
        <strain evidence="4 5">V144</strain>
    </source>
</reference>
<dbReference type="Pfam" id="PF02230">
    <property type="entry name" value="Abhydrolase_2"/>
    <property type="match status" value="1"/>
</dbReference>
<evidence type="ECO:0000313" key="5">
    <source>
        <dbReference type="Proteomes" id="UP000318704"/>
    </source>
</evidence>
<dbReference type="AlphaFoldDB" id="A0A517VU30"/>
<organism evidence="4 5">
    <name type="scientific">Gimesia aquarii</name>
    <dbReference type="NCBI Taxonomy" id="2527964"/>
    <lineage>
        <taxon>Bacteria</taxon>
        <taxon>Pseudomonadati</taxon>
        <taxon>Planctomycetota</taxon>
        <taxon>Planctomycetia</taxon>
        <taxon>Planctomycetales</taxon>
        <taxon>Planctomycetaceae</taxon>
        <taxon>Gimesia</taxon>
    </lineage>
</organism>
<dbReference type="PANTHER" id="PTHR43037">
    <property type="entry name" value="UNNAMED PRODUCT-RELATED"/>
    <property type="match status" value="1"/>
</dbReference>
<accession>A0A517VU30</accession>
<keyword evidence="2" id="KW-0812">Transmembrane</keyword>
<evidence type="ECO:0000256" key="2">
    <source>
        <dbReference type="SAM" id="Phobius"/>
    </source>
</evidence>
<keyword evidence="1" id="KW-0732">Signal</keyword>
<dbReference type="Gene3D" id="3.40.50.1820">
    <property type="entry name" value="alpha/beta hydrolase"/>
    <property type="match status" value="1"/>
</dbReference>